<comment type="caution">
    <text evidence="1">The sequence shown here is derived from an EMBL/GenBank/DDBJ whole genome shotgun (WGS) entry which is preliminary data.</text>
</comment>
<reference evidence="1 2" key="1">
    <citation type="submission" date="2018-05" db="EMBL/GenBank/DDBJ databases">
        <title>Genomic Encyclopedia of Type Strains, Phase IV (KMG-IV): sequencing the most valuable type-strain genomes for metagenomic binning, comparative biology and taxonomic classification.</title>
        <authorList>
            <person name="Goeker M."/>
        </authorList>
    </citation>
    <scope>NUCLEOTIDE SEQUENCE [LARGE SCALE GENOMIC DNA]</scope>
    <source>
        <strain evidence="1 2">DSM 23606</strain>
    </source>
</reference>
<dbReference type="Proteomes" id="UP000246569">
    <property type="component" value="Unassembled WGS sequence"/>
</dbReference>
<evidence type="ECO:0000313" key="2">
    <source>
        <dbReference type="Proteomes" id="UP000246569"/>
    </source>
</evidence>
<evidence type="ECO:0000313" key="1">
    <source>
        <dbReference type="EMBL" id="PWV64907.1"/>
    </source>
</evidence>
<organism evidence="1 2">
    <name type="scientific">Plasticicumulans acidivorans</name>
    <dbReference type="NCBI Taxonomy" id="886464"/>
    <lineage>
        <taxon>Bacteria</taxon>
        <taxon>Pseudomonadati</taxon>
        <taxon>Pseudomonadota</taxon>
        <taxon>Gammaproteobacteria</taxon>
        <taxon>Candidatus Competibacteraceae</taxon>
        <taxon>Plasticicumulans</taxon>
    </lineage>
</organism>
<gene>
    <name evidence="1" type="ORF">C7443_102561</name>
</gene>
<protein>
    <submittedName>
        <fullName evidence="1">Uncharacterized protein</fullName>
    </submittedName>
</protein>
<dbReference type="RefSeq" id="WP_110017526.1">
    <property type="nucleotide sequence ID" value="NZ_QGTJ01000002.1"/>
</dbReference>
<keyword evidence="2" id="KW-1185">Reference proteome</keyword>
<name>A0A317N416_9GAMM</name>
<sequence>MPATVPVLHGKTVLLTVAIPRDTFATLQGIASADATCSVDWLARFALVDFARHYAAAYLFDFDQDGTAVEGARRG</sequence>
<accession>A0A317N416</accession>
<proteinExistence type="predicted"/>
<dbReference type="AlphaFoldDB" id="A0A317N416"/>
<dbReference type="EMBL" id="QGTJ01000002">
    <property type="protein sequence ID" value="PWV64907.1"/>
    <property type="molecule type" value="Genomic_DNA"/>
</dbReference>
<dbReference type="OrthoDB" id="7079575at2"/>